<dbReference type="AlphaFoldDB" id="A0A162NHH9"/>
<gene>
    <name evidence="1" type="ORF">PHYBLDRAFT_144755</name>
</gene>
<organism evidence="1 2">
    <name type="scientific">Phycomyces blakesleeanus (strain ATCC 8743b / DSM 1359 / FGSC 10004 / NBRC 33097 / NRRL 1555)</name>
    <dbReference type="NCBI Taxonomy" id="763407"/>
    <lineage>
        <taxon>Eukaryota</taxon>
        <taxon>Fungi</taxon>
        <taxon>Fungi incertae sedis</taxon>
        <taxon>Mucoromycota</taxon>
        <taxon>Mucoromycotina</taxon>
        <taxon>Mucoromycetes</taxon>
        <taxon>Mucorales</taxon>
        <taxon>Phycomycetaceae</taxon>
        <taxon>Phycomyces</taxon>
    </lineage>
</organism>
<dbReference type="Proteomes" id="UP000077315">
    <property type="component" value="Unassembled WGS sequence"/>
</dbReference>
<proteinExistence type="predicted"/>
<name>A0A162NHH9_PHYB8</name>
<accession>A0A162NHH9</accession>
<dbReference type="InParanoid" id="A0A162NHH9"/>
<evidence type="ECO:0000313" key="2">
    <source>
        <dbReference type="Proteomes" id="UP000077315"/>
    </source>
</evidence>
<evidence type="ECO:0000313" key="1">
    <source>
        <dbReference type="EMBL" id="OAD74308.1"/>
    </source>
</evidence>
<dbReference type="GeneID" id="28992184"/>
<dbReference type="VEuPathDB" id="FungiDB:PHYBLDRAFT_144755"/>
<keyword evidence="2" id="KW-1185">Reference proteome</keyword>
<dbReference type="RefSeq" id="XP_018292348.1">
    <property type="nucleotide sequence ID" value="XM_018431278.1"/>
</dbReference>
<reference evidence="2" key="1">
    <citation type="submission" date="2015-06" db="EMBL/GenBank/DDBJ databases">
        <title>Expansion of signal transduction pathways in fungi by whole-genome duplication.</title>
        <authorList>
            <consortium name="DOE Joint Genome Institute"/>
            <person name="Corrochano L.M."/>
            <person name="Kuo A."/>
            <person name="Marcet-Houben M."/>
            <person name="Polaino S."/>
            <person name="Salamov A."/>
            <person name="Villalobos J.M."/>
            <person name="Alvarez M.I."/>
            <person name="Avalos J."/>
            <person name="Benito E.P."/>
            <person name="Benoit I."/>
            <person name="Burger G."/>
            <person name="Camino L.P."/>
            <person name="Canovas D."/>
            <person name="Cerda-Olmedo E."/>
            <person name="Cheng J.-F."/>
            <person name="Dominguez A."/>
            <person name="Elias M."/>
            <person name="Eslava A.P."/>
            <person name="Glaser F."/>
            <person name="Grimwood J."/>
            <person name="Gutierrez G."/>
            <person name="Heitman J."/>
            <person name="Henrissat B."/>
            <person name="Iturriaga E.A."/>
            <person name="Lang B.F."/>
            <person name="Lavin J.L."/>
            <person name="Lee S."/>
            <person name="Li W."/>
            <person name="Lindquist E."/>
            <person name="Lopez-Garcia S."/>
            <person name="Luque E.M."/>
            <person name="Marcos A.T."/>
            <person name="Martin J."/>
            <person name="McCluskey K."/>
            <person name="Medina H.R."/>
            <person name="Miralles-Duran A."/>
            <person name="Miyazaki A."/>
            <person name="Munoz-Torres E."/>
            <person name="Oguiza J.A."/>
            <person name="Ohm R."/>
            <person name="Olmedo M."/>
            <person name="Orejas M."/>
            <person name="Ortiz-Castellanos L."/>
            <person name="Pisabarro A.G."/>
            <person name="Rodriguez-Romero J."/>
            <person name="Ruiz-Herrera J."/>
            <person name="Ruiz-Vazquez R."/>
            <person name="Sanz C."/>
            <person name="Schackwitz W."/>
            <person name="Schmutz J."/>
            <person name="Shahriari M."/>
            <person name="Shelest E."/>
            <person name="Silva-Franco F."/>
            <person name="Soanes D."/>
            <person name="Syed K."/>
            <person name="Tagua V.G."/>
            <person name="Talbot N.J."/>
            <person name="Thon M."/>
            <person name="De vries R.P."/>
            <person name="Wiebenga A."/>
            <person name="Yadav J.S."/>
            <person name="Braun E.L."/>
            <person name="Baker S."/>
            <person name="Garre V."/>
            <person name="Horwitz B."/>
            <person name="Torres-Martinez S."/>
            <person name="Idnurm A."/>
            <person name="Herrera-Estrella A."/>
            <person name="Gabaldon T."/>
            <person name="Grigoriev I.V."/>
        </authorList>
    </citation>
    <scope>NUCLEOTIDE SEQUENCE [LARGE SCALE GENOMIC DNA]</scope>
    <source>
        <strain evidence="2">NRRL 1555(-)</strain>
    </source>
</reference>
<dbReference type="EMBL" id="KV440979">
    <property type="protein sequence ID" value="OAD74308.1"/>
    <property type="molecule type" value="Genomic_DNA"/>
</dbReference>
<protein>
    <submittedName>
        <fullName evidence="1">Uncharacterized protein</fullName>
    </submittedName>
</protein>
<sequence>MKPGLSEVTIRTKKNGIEDQMSVEESLSGCGFLGDGDIGRGGHRRLTSGWARSSGGFRAFAIGSSQWNGHGDLQANALKMAYLMTAVTGADFFWAFSTVFNNMTHILARLAMHTHLILSGNECGCVIQIISDVMGQEFQCVVGVWRLSNVVCKTGTETSVVSRENNIRKLSKIQLEELRSGKNGRDGVDRLIQNSEALWQDRRAEISRSKNYFDRDDRVLGRSDDNKNLVISKQGVGYCIEGIQSV</sequence>